<accession>A0AAW9MSR3</accession>
<dbReference type="Pfam" id="PF14527">
    <property type="entry name" value="LAGLIDADG_WhiA"/>
    <property type="match status" value="1"/>
</dbReference>
<keyword evidence="9" id="KW-1185">Reference proteome</keyword>
<organism evidence="8 9">
    <name type="scientific">Citroniella saccharovorans</name>
    <dbReference type="NCBI Taxonomy" id="2053367"/>
    <lineage>
        <taxon>Bacteria</taxon>
        <taxon>Bacillati</taxon>
        <taxon>Bacillota</taxon>
        <taxon>Tissierellia</taxon>
        <taxon>Tissierellales</taxon>
        <taxon>Peptoniphilaceae</taxon>
        <taxon>Citroniella</taxon>
    </lineage>
</organism>
<dbReference type="RefSeq" id="WP_324619411.1">
    <property type="nucleotide sequence ID" value="NZ_JAYKOT010000003.1"/>
</dbReference>
<dbReference type="InterPro" id="IPR027434">
    <property type="entry name" value="Homing_endonucl"/>
</dbReference>
<dbReference type="Pfam" id="PF02650">
    <property type="entry name" value="HTH_WhiA"/>
    <property type="match status" value="1"/>
</dbReference>
<dbReference type="EMBL" id="JAYKOT010000003">
    <property type="protein sequence ID" value="MEB3429206.1"/>
    <property type="molecule type" value="Genomic_DNA"/>
</dbReference>
<dbReference type="Proteomes" id="UP001357733">
    <property type="component" value="Unassembled WGS sequence"/>
</dbReference>
<dbReference type="PANTHER" id="PTHR37307">
    <property type="entry name" value="CELL DIVISION PROTEIN WHIA-RELATED"/>
    <property type="match status" value="1"/>
</dbReference>
<dbReference type="GO" id="GO:0043937">
    <property type="term" value="P:regulation of sporulation"/>
    <property type="evidence" value="ECO:0007669"/>
    <property type="project" value="InterPro"/>
</dbReference>
<keyword evidence="2 4" id="KW-0238">DNA-binding</keyword>
<dbReference type="GO" id="GO:0003677">
    <property type="term" value="F:DNA binding"/>
    <property type="evidence" value="ECO:0007669"/>
    <property type="project" value="UniProtKB-UniRule"/>
</dbReference>
<dbReference type="SUPFAM" id="SSF55608">
    <property type="entry name" value="Homing endonucleases"/>
    <property type="match status" value="1"/>
</dbReference>
<evidence type="ECO:0000256" key="1">
    <source>
        <dbReference type="ARBA" id="ARBA00022618"/>
    </source>
</evidence>
<name>A0AAW9MSR3_9FIRM</name>
<evidence type="ECO:0000259" key="7">
    <source>
        <dbReference type="Pfam" id="PF14527"/>
    </source>
</evidence>
<proteinExistence type="inferred from homology"/>
<keyword evidence="1 4" id="KW-0132">Cell division</keyword>
<reference evidence="8 9" key="1">
    <citation type="submission" date="2024-01" db="EMBL/GenBank/DDBJ databases">
        <title>Complete genome sequence of Citroniella saccharovorans strain M6.X9, isolated from human fecal sample.</title>
        <authorList>
            <person name="Cheng G."/>
            <person name="Westerholm M."/>
            <person name="Schnurer A."/>
        </authorList>
    </citation>
    <scope>NUCLEOTIDE SEQUENCE [LARGE SCALE GENOMIC DNA]</scope>
    <source>
        <strain evidence="8 9">DSM 29873</strain>
    </source>
</reference>
<dbReference type="InterPro" id="IPR023054">
    <property type="entry name" value="Sporulation_regulator_WhiA_C"/>
</dbReference>
<dbReference type="HAMAP" id="MF_01420">
    <property type="entry name" value="HTH_type_WhiA"/>
    <property type="match status" value="1"/>
</dbReference>
<evidence type="ECO:0000259" key="6">
    <source>
        <dbReference type="Pfam" id="PF10298"/>
    </source>
</evidence>
<dbReference type="NCBIfam" id="TIGR00647">
    <property type="entry name" value="DNA_bind_WhiA"/>
    <property type="match status" value="1"/>
</dbReference>
<protein>
    <recommendedName>
        <fullName evidence="4">Probable cell division protein WhiA</fullName>
    </recommendedName>
</protein>
<evidence type="ECO:0000313" key="9">
    <source>
        <dbReference type="Proteomes" id="UP001357733"/>
    </source>
</evidence>
<evidence type="ECO:0000259" key="5">
    <source>
        <dbReference type="Pfam" id="PF02650"/>
    </source>
</evidence>
<dbReference type="GO" id="GO:0051301">
    <property type="term" value="P:cell division"/>
    <property type="evidence" value="ECO:0007669"/>
    <property type="project" value="UniProtKB-UniRule"/>
</dbReference>
<dbReference type="InterPro" id="IPR003802">
    <property type="entry name" value="Sporulation_regulator_WhiA"/>
</dbReference>
<evidence type="ECO:0000256" key="3">
    <source>
        <dbReference type="ARBA" id="ARBA00023306"/>
    </source>
</evidence>
<dbReference type="AlphaFoldDB" id="A0AAW9MSR3"/>
<dbReference type="InterPro" id="IPR018478">
    <property type="entry name" value="Sporu_reg_WhiA_N_dom"/>
</dbReference>
<feature type="domain" description="Sporulation transcription regulator WhiA N-terminal" evidence="6">
    <location>
        <begin position="21"/>
        <end position="95"/>
    </location>
</feature>
<evidence type="ECO:0000256" key="2">
    <source>
        <dbReference type="ARBA" id="ARBA00023125"/>
    </source>
</evidence>
<evidence type="ECO:0000313" key="8">
    <source>
        <dbReference type="EMBL" id="MEB3429206.1"/>
    </source>
</evidence>
<comment type="caution">
    <text evidence="8">The sequence shown here is derived from an EMBL/GenBank/DDBJ whole genome shotgun (WGS) entry which is preliminary data.</text>
</comment>
<dbReference type="Pfam" id="PF10298">
    <property type="entry name" value="WhiA_N"/>
    <property type="match status" value="1"/>
</dbReference>
<comment type="function">
    <text evidence="4">Involved in cell division and chromosome segregation.</text>
</comment>
<dbReference type="PANTHER" id="PTHR37307:SF1">
    <property type="entry name" value="CELL DIVISION PROTEIN WHIA-RELATED"/>
    <property type="match status" value="1"/>
</dbReference>
<evidence type="ECO:0000256" key="4">
    <source>
        <dbReference type="HAMAP-Rule" id="MF_01420"/>
    </source>
</evidence>
<feature type="domain" description="WhiA LAGLIDADG-like" evidence="7">
    <location>
        <begin position="130"/>
        <end position="221"/>
    </location>
</feature>
<comment type="similarity">
    <text evidence="4">Belongs to the WhiA family.</text>
</comment>
<gene>
    <name evidence="4 8" type="primary">whiA</name>
    <name evidence="8" type="ORF">VLK81_04070</name>
</gene>
<feature type="domain" description="Sporulation regulator WhiA C-terminal" evidence="5">
    <location>
        <begin position="224"/>
        <end position="307"/>
    </location>
</feature>
<dbReference type="InterPro" id="IPR039518">
    <property type="entry name" value="WhiA_LAGLIDADG_dom"/>
</dbReference>
<sequence>MTYSKNVKDEISKLNIDDKLSIAELQAFTRTNLVVSVSLNGKISLTFTTENSSTARRIFSIIKKVYLYEAKILVSRSELKKNRTYKILVKDEEISIYILEDSNIDHSVFRDLSFKDPDKGIHYSDLENMKAFLRGAFLGAGTIVDPKKSYHAEIIFASKKAAEISIGFLKKLGVNSSLTIRKENFIVYIKEADDVSDFLSIIGANKAVVEFENVRVLKEVRNNVNRIVNCETANISKIINASSKQLEAIEKIESKLSREEIPEGLYELMQLRKKYRDDSLKSLGEKLEKPVAKSTVNHRMKKIIELADSL</sequence>
<keyword evidence="3 4" id="KW-0131">Cell cycle</keyword>
<dbReference type="Gene3D" id="3.10.28.10">
    <property type="entry name" value="Homing endonucleases"/>
    <property type="match status" value="1"/>
</dbReference>